<evidence type="ECO:0000256" key="1">
    <source>
        <dbReference type="SAM" id="MobiDB-lite"/>
    </source>
</evidence>
<accession>A0A2A6C6H0</accession>
<feature type="compositionally biased region" description="Basic and acidic residues" evidence="1">
    <location>
        <begin position="7"/>
        <end position="20"/>
    </location>
</feature>
<accession>A0A8R1YP09</accession>
<feature type="compositionally biased region" description="Basic and acidic residues" evidence="1">
    <location>
        <begin position="36"/>
        <end position="49"/>
    </location>
</feature>
<dbReference type="AlphaFoldDB" id="A0A2A6C6H0"/>
<organism evidence="2 3">
    <name type="scientific">Pristionchus pacificus</name>
    <name type="common">Parasitic nematode worm</name>
    <dbReference type="NCBI Taxonomy" id="54126"/>
    <lineage>
        <taxon>Eukaryota</taxon>
        <taxon>Metazoa</taxon>
        <taxon>Ecdysozoa</taxon>
        <taxon>Nematoda</taxon>
        <taxon>Chromadorea</taxon>
        <taxon>Rhabditida</taxon>
        <taxon>Rhabditina</taxon>
        <taxon>Diplogasteromorpha</taxon>
        <taxon>Diplogasteroidea</taxon>
        <taxon>Neodiplogasteridae</taxon>
        <taxon>Pristionchus</taxon>
    </lineage>
</organism>
<sequence>MGGELLRINDSRRDKRDFGRQTEPSIALASSTTRGRIKEQGPKIKDQGSRERTLIFHTQIPSTRVLELWMHEPPVSAISHSLVARGQAEERKGEMAGHGSYRILYYNNLRRGSRPLRPAAGGCAREVRGPAQPRGCGGAGGGGLARRSRWSGDTHTRFLPRQFRGATTTVPSYGFCLLSPRAVVPPVVPTCSQLDEGPAAADDRAAVRKERAVLQ</sequence>
<evidence type="ECO:0000313" key="2">
    <source>
        <dbReference type="EnsemblMetazoa" id="PPA34996.1"/>
    </source>
</evidence>
<feature type="region of interest" description="Disordered" evidence="1">
    <location>
        <begin position="1"/>
        <end position="49"/>
    </location>
</feature>
<reference evidence="3" key="1">
    <citation type="journal article" date="2008" name="Nat. Genet.">
        <title>The Pristionchus pacificus genome provides a unique perspective on nematode lifestyle and parasitism.</title>
        <authorList>
            <person name="Dieterich C."/>
            <person name="Clifton S.W."/>
            <person name="Schuster L.N."/>
            <person name="Chinwalla A."/>
            <person name="Delehaunty K."/>
            <person name="Dinkelacker I."/>
            <person name="Fulton L."/>
            <person name="Fulton R."/>
            <person name="Godfrey J."/>
            <person name="Minx P."/>
            <person name="Mitreva M."/>
            <person name="Roeseler W."/>
            <person name="Tian H."/>
            <person name="Witte H."/>
            <person name="Yang S.P."/>
            <person name="Wilson R.K."/>
            <person name="Sommer R.J."/>
        </authorList>
    </citation>
    <scope>NUCLEOTIDE SEQUENCE [LARGE SCALE GENOMIC DNA]</scope>
    <source>
        <strain evidence="3">PS312</strain>
    </source>
</reference>
<dbReference type="EnsemblMetazoa" id="PPA34996.1">
    <property type="protein sequence ID" value="PPA34996.1"/>
    <property type="gene ID" value="WBGene00273365"/>
</dbReference>
<gene>
    <name evidence="2" type="primary">WBGene00273365</name>
</gene>
<reference evidence="2" key="2">
    <citation type="submission" date="2022-06" db="UniProtKB">
        <authorList>
            <consortium name="EnsemblMetazoa"/>
        </authorList>
    </citation>
    <scope>IDENTIFICATION</scope>
    <source>
        <strain evidence="2">PS312</strain>
    </source>
</reference>
<evidence type="ECO:0000313" key="3">
    <source>
        <dbReference type="Proteomes" id="UP000005239"/>
    </source>
</evidence>
<name>A0A2A6C6H0_PRIPA</name>
<keyword evidence="3" id="KW-1185">Reference proteome</keyword>
<proteinExistence type="predicted"/>
<dbReference type="Proteomes" id="UP000005239">
    <property type="component" value="Unassembled WGS sequence"/>
</dbReference>
<protein>
    <submittedName>
        <fullName evidence="2">Uncharacterized protein</fullName>
    </submittedName>
</protein>
<feature type="compositionally biased region" description="Polar residues" evidence="1">
    <location>
        <begin position="22"/>
        <end position="34"/>
    </location>
</feature>